<feature type="domain" description="Photosynthesis system II assembly factor Ycf48/Hcf136-like" evidence="4">
    <location>
        <begin position="445"/>
        <end position="545"/>
    </location>
</feature>
<evidence type="ECO:0000256" key="2">
    <source>
        <dbReference type="ARBA" id="ARBA00023276"/>
    </source>
</evidence>
<reference evidence="5" key="1">
    <citation type="submission" date="2020-04" db="EMBL/GenBank/DDBJ databases">
        <authorList>
            <person name="Zhang T."/>
        </authorList>
    </citation>
    <scope>NUCLEOTIDE SEQUENCE</scope>
    <source>
        <strain evidence="5">HKST-UBA02</strain>
    </source>
</reference>
<keyword evidence="1" id="KW-0602">Photosynthesis</keyword>
<dbReference type="CDD" id="cd15482">
    <property type="entry name" value="Sialidase_non-viral"/>
    <property type="match status" value="2"/>
</dbReference>
<dbReference type="NCBIfam" id="TIGR04183">
    <property type="entry name" value="Por_Secre_tail"/>
    <property type="match status" value="1"/>
</dbReference>
<dbReference type="Proteomes" id="UP000739538">
    <property type="component" value="Unassembled WGS sequence"/>
</dbReference>
<keyword evidence="2" id="KW-0604">Photosystem II</keyword>
<comment type="caution">
    <text evidence="5">The sequence shown here is derived from an EMBL/GenBank/DDBJ whole genome shotgun (WGS) entry which is preliminary data.</text>
</comment>
<evidence type="ECO:0000313" key="5">
    <source>
        <dbReference type="EMBL" id="MCA9754427.1"/>
    </source>
</evidence>
<gene>
    <name evidence="5" type="ORF">KDA27_01390</name>
</gene>
<feature type="domain" description="Photosynthesis system II assembly factor Ycf48/Hcf136-like" evidence="4">
    <location>
        <begin position="204"/>
        <end position="321"/>
    </location>
</feature>
<dbReference type="InterPro" id="IPR026444">
    <property type="entry name" value="Secre_tail"/>
</dbReference>
<organism evidence="5 6">
    <name type="scientific">Eiseniibacteriota bacterium</name>
    <dbReference type="NCBI Taxonomy" id="2212470"/>
    <lineage>
        <taxon>Bacteria</taxon>
        <taxon>Candidatus Eiseniibacteriota</taxon>
    </lineage>
</organism>
<dbReference type="InterPro" id="IPR028203">
    <property type="entry name" value="PSII_CF48-like_dom"/>
</dbReference>
<dbReference type="GO" id="GO:0009523">
    <property type="term" value="C:photosystem II"/>
    <property type="evidence" value="ECO:0007669"/>
    <property type="project" value="UniProtKB-KW"/>
</dbReference>
<dbReference type="PANTHER" id="PTHR47199:SF2">
    <property type="entry name" value="PHOTOSYSTEM II STABILITY_ASSEMBLY FACTOR HCF136, CHLOROPLASTIC"/>
    <property type="match status" value="1"/>
</dbReference>
<keyword evidence="3" id="KW-0732">Signal</keyword>
<dbReference type="Gene3D" id="2.130.10.10">
    <property type="entry name" value="YVTN repeat-like/Quinoprotein amine dehydrogenase"/>
    <property type="match status" value="4"/>
</dbReference>
<proteinExistence type="predicted"/>
<dbReference type="GO" id="GO:0015979">
    <property type="term" value="P:photosynthesis"/>
    <property type="evidence" value="ECO:0007669"/>
    <property type="project" value="UniProtKB-KW"/>
</dbReference>
<dbReference type="EMBL" id="JAGQHS010000003">
    <property type="protein sequence ID" value="MCA9754427.1"/>
    <property type="molecule type" value="Genomic_DNA"/>
</dbReference>
<evidence type="ECO:0000259" key="4">
    <source>
        <dbReference type="Pfam" id="PF14870"/>
    </source>
</evidence>
<name>A0A956N881_UNCEI</name>
<protein>
    <submittedName>
        <fullName evidence="5">T9SS type A sorting domain-containing protein</fullName>
    </submittedName>
</protein>
<dbReference type="SUPFAM" id="SSF110296">
    <property type="entry name" value="Oligoxyloglucan reducing end-specific cellobiohydrolase"/>
    <property type="match status" value="3"/>
</dbReference>
<dbReference type="InterPro" id="IPR015943">
    <property type="entry name" value="WD40/YVTN_repeat-like_dom_sf"/>
</dbReference>
<dbReference type="PANTHER" id="PTHR47199">
    <property type="entry name" value="PHOTOSYSTEM II STABILITY/ASSEMBLY FACTOR HCF136, CHLOROPLASTIC"/>
    <property type="match status" value="1"/>
</dbReference>
<dbReference type="Pfam" id="PF14870">
    <property type="entry name" value="PSII_BNR"/>
    <property type="match status" value="2"/>
</dbReference>
<evidence type="ECO:0000256" key="1">
    <source>
        <dbReference type="ARBA" id="ARBA00022531"/>
    </source>
</evidence>
<evidence type="ECO:0000313" key="6">
    <source>
        <dbReference type="Proteomes" id="UP000739538"/>
    </source>
</evidence>
<reference evidence="5" key="2">
    <citation type="journal article" date="2021" name="Microbiome">
        <title>Successional dynamics and alternative stable states in a saline activated sludge microbial community over 9 years.</title>
        <authorList>
            <person name="Wang Y."/>
            <person name="Ye J."/>
            <person name="Ju F."/>
            <person name="Liu L."/>
            <person name="Boyd J.A."/>
            <person name="Deng Y."/>
            <person name="Parks D.H."/>
            <person name="Jiang X."/>
            <person name="Yin X."/>
            <person name="Woodcroft B.J."/>
            <person name="Tyson G.W."/>
            <person name="Hugenholtz P."/>
            <person name="Polz M.F."/>
            <person name="Zhang T."/>
        </authorList>
    </citation>
    <scope>NUCLEOTIDE SEQUENCE</scope>
    <source>
        <strain evidence="5">HKST-UBA02</strain>
    </source>
</reference>
<feature type="chain" id="PRO_5036732943" evidence="3">
    <location>
        <begin position="21"/>
        <end position="719"/>
    </location>
</feature>
<evidence type="ECO:0000256" key="3">
    <source>
        <dbReference type="SAM" id="SignalP"/>
    </source>
</evidence>
<accession>A0A956N881</accession>
<dbReference type="AlphaFoldDB" id="A0A956N881"/>
<feature type="signal peptide" evidence="3">
    <location>
        <begin position="1"/>
        <end position="20"/>
    </location>
</feature>
<sequence length="719" mass="77239">MRTICLAVTLITAATHPASAAFEFSWGNPTPQGNPIRALVMENDLVGTAVGDFGTTLRTTDGGVTWTDLTDLGGFLPHLNDVVLDGSGALLAVGSAPGVFRSTDDGATWSAVSNPSTGAIWDLFRNDPTTLTAVGDGGRIYRSTNDGATWSLLASLGGQELGDQWWLDEDRGYVTGPLRVRRTTDGGSTWQPVPGVDEATFFTGDIRFLDEMNGWILVDFDTFRTTDGGTTWFPKHGAFGQGPIYQHEALFVDETTRWVGTRGEGAEIWKTTDDGVTWTQQYMDQIVVGITDLVRLSDETLLVSTEAGDLLRSTDDGTTWSNFCVIRGQDYRWSLDVVASRADGRMFAGGGTDWIQSDDFGATWFVPATNPGVLRATSIAHRGTHWYVGGTPTHGQSRVSRSTDDGTTWESVPLSTTYAGDAVGISAPADGVAFAATYGGSSINYVFRTTDSGASWELANSGLPANVRFFAIDFVDASTGYVGGGNFGAMLWRTTDGGVSWTNIQPNGFGNDEITDMHWMDASTGVAVGLGGIYRTTDGGANWSHPLTDGFYRLDFESDLHGYVRELGPTVFETWDGGVTWDAVEIPLTPYYEDIAAIPGGFVTVGFNRTVFRALEADPADVAQGDDGTSLETAVHTQPVHGFPNPTDGLTTLSFRAESSGTYTISVFDVTGRLESSWSEFVAKGSGSVRWQAPGTGTWFVRVQDPAGGTHIGRIVRYR</sequence>